<protein>
    <submittedName>
        <fullName evidence="3">Transglutaminase domain protein</fullName>
    </submittedName>
</protein>
<feature type="chain" id="PRO_5002787508" evidence="1">
    <location>
        <begin position="28"/>
        <end position="485"/>
    </location>
</feature>
<dbReference type="Proteomes" id="UP000002420">
    <property type="component" value="Chromosome"/>
</dbReference>
<dbReference type="InterPro" id="IPR045767">
    <property type="entry name" value="DUF6134"/>
</dbReference>
<reference evidence="3 4" key="1">
    <citation type="submission" date="2008-05" db="EMBL/GenBank/DDBJ databases">
        <title>Complete sequence of chromosome of Geobacter lovleyi SZ.</title>
        <authorList>
            <consortium name="US DOE Joint Genome Institute"/>
            <person name="Lucas S."/>
            <person name="Copeland A."/>
            <person name="Lapidus A."/>
            <person name="Glavina del Rio T."/>
            <person name="Dalin E."/>
            <person name="Tice H."/>
            <person name="Bruce D."/>
            <person name="Goodwin L."/>
            <person name="Pitluck S."/>
            <person name="Chertkov O."/>
            <person name="Meincke L."/>
            <person name="Brettin T."/>
            <person name="Detter J.C."/>
            <person name="Han C."/>
            <person name="Tapia R."/>
            <person name="Kuske C.R."/>
            <person name="Schmutz J."/>
            <person name="Larimer F."/>
            <person name="Land M."/>
            <person name="Hauser L."/>
            <person name="Kyrpides N."/>
            <person name="Mikhailova N."/>
            <person name="Sung Y."/>
            <person name="Fletcher K.E."/>
            <person name="Ritalahti K.M."/>
            <person name="Loeffler F.E."/>
            <person name="Richardson P."/>
        </authorList>
    </citation>
    <scope>NUCLEOTIDE SEQUENCE [LARGE SCALE GENOMIC DNA]</scope>
    <source>
        <strain evidence="4">ATCC BAA-1151 / DSM 17278 / SZ</strain>
    </source>
</reference>
<dbReference type="RefSeq" id="WP_012471634.1">
    <property type="nucleotide sequence ID" value="NC_010814.1"/>
</dbReference>
<proteinExistence type="predicted"/>
<gene>
    <name evidence="3" type="ordered locus">Glov_3615</name>
</gene>
<evidence type="ECO:0000313" key="4">
    <source>
        <dbReference type="Proteomes" id="UP000002420"/>
    </source>
</evidence>
<dbReference type="Pfam" id="PF19630">
    <property type="entry name" value="DUF6134"/>
    <property type="match status" value="1"/>
</dbReference>
<dbReference type="AlphaFoldDB" id="B3E3P4"/>
<organism evidence="3 4">
    <name type="scientific">Trichlorobacter lovleyi (strain ATCC BAA-1151 / DSM 17278 / SZ)</name>
    <name type="common">Geobacter lovleyi</name>
    <dbReference type="NCBI Taxonomy" id="398767"/>
    <lineage>
        <taxon>Bacteria</taxon>
        <taxon>Pseudomonadati</taxon>
        <taxon>Thermodesulfobacteriota</taxon>
        <taxon>Desulfuromonadia</taxon>
        <taxon>Geobacterales</taxon>
        <taxon>Geobacteraceae</taxon>
        <taxon>Trichlorobacter</taxon>
    </lineage>
</organism>
<evidence type="ECO:0000256" key="1">
    <source>
        <dbReference type="SAM" id="SignalP"/>
    </source>
</evidence>
<dbReference type="PANTHER" id="PTHR33490:SF3">
    <property type="entry name" value="CONSERVED INTEGRAL MEMBRANE PROTEIN"/>
    <property type="match status" value="1"/>
</dbReference>
<sequence>MSRFKQSVFFLLSAALVAVFLSLPAFAAAAAHQLTAPPLGERWFAILIDNEQVGFYRQLTTPLPEGGYRIEGDGSVRMKVMGFTKESSSREIYQVGPNLALKSLEVEQTINGSKSRLSGKMVPGGLQIKREADGKSSVKTLKTKSELFPGPALNLIPLFKGTAPGKTLRVFSFDPEELAIKEVKITALGEEKTPDGQPALKLRNNLYPFVDNDIWLDQQGNTLLESVRDGLVITRAEPSEKLAGFVSGMALSKKDLIYDFSLVRISPPLKKAPAKLAGLSVAITGYGDQIPLLSSGWQQLERQQGRVVITTGSLRKPADTLLKQTAEAYLQPSEGIESASAEISAKARELTGSLKTDLERIQALTTWTSSWLEDSIEDGGSAVVALNKKKGNCQTHAKLYTALARAAGIPTRFVSGLVSQDGAGFLYHSWAESLVEGRWLAVDPTFNQVPADPTHLALFEGNRLADLAPLVGVIGKIKVTILEEQ</sequence>
<dbReference type="PANTHER" id="PTHR33490">
    <property type="entry name" value="BLR5614 PROTEIN-RELATED"/>
    <property type="match status" value="1"/>
</dbReference>
<evidence type="ECO:0000259" key="2">
    <source>
        <dbReference type="SMART" id="SM00460"/>
    </source>
</evidence>
<accession>B3E3P4</accession>
<keyword evidence="4" id="KW-1185">Reference proteome</keyword>
<dbReference type="Gene3D" id="3.10.620.30">
    <property type="match status" value="1"/>
</dbReference>
<dbReference type="HOGENOM" id="CLU_040402_0_0_7"/>
<dbReference type="SMART" id="SM00460">
    <property type="entry name" value="TGc"/>
    <property type="match status" value="1"/>
</dbReference>
<dbReference type="OrthoDB" id="9790856at2"/>
<dbReference type="STRING" id="398767.Glov_3615"/>
<dbReference type="KEGG" id="glo:Glov_3615"/>
<feature type="signal peptide" evidence="1">
    <location>
        <begin position="1"/>
        <end position="27"/>
    </location>
</feature>
<dbReference type="Pfam" id="PF01841">
    <property type="entry name" value="Transglut_core"/>
    <property type="match status" value="1"/>
</dbReference>
<keyword evidence="1" id="KW-0732">Signal</keyword>
<name>B3E3P4_TRIL1</name>
<dbReference type="EMBL" id="CP001089">
    <property type="protein sequence ID" value="ACD97316.1"/>
    <property type="molecule type" value="Genomic_DNA"/>
</dbReference>
<dbReference type="InterPro" id="IPR038765">
    <property type="entry name" value="Papain-like_cys_pep_sf"/>
</dbReference>
<evidence type="ECO:0000313" key="3">
    <source>
        <dbReference type="EMBL" id="ACD97316.1"/>
    </source>
</evidence>
<dbReference type="SUPFAM" id="SSF54001">
    <property type="entry name" value="Cysteine proteinases"/>
    <property type="match status" value="1"/>
</dbReference>
<feature type="domain" description="Transglutaminase-like" evidence="2">
    <location>
        <begin position="385"/>
        <end position="446"/>
    </location>
</feature>
<dbReference type="InterPro" id="IPR002931">
    <property type="entry name" value="Transglutaminase-like"/>
</dbReference>
<dbReference type="eggNOG" id="COG1305">
    <property type="taxonomic scope" value="Bacteria"/>
</dbReference>